<gene>
    <name evidence="3" type="ORF">HFP15_24545</name>
</gene>
<dbReference type="InterPro" id="IPR005479">
    <property type="entry name" value="CPAse_ATP-bd"/>
</dbReference>
<dbReference type="Pfam" id="PF02786">
    <property type="entry name" value="CPSase_L_D2"/>
    <property type="match status" value="1"/>
</dbReference>
<dbReference type="PROSITE" id="PS50975">
    <property type="entry name" value="ATP_GRASP"/>
    <property type="match status" value="1"/>
</dbReference>
<reference evidence="3 4" key="1">
    <citation type="submission" date="2020-04" db="EMBL/GenBank/DDBJ databases">
        <title>Novel species.</title>
        <authorList>
            <person name="Teo W.F.A."/>
            <person name="Lipun K."/>
            <person name="Srisuk N."/>
            <person name="Duangmal K."/>
        </authorList>
    </citation>
    <scope>NUCLEOTIDE SEQUENCE [LARGE SCALE GENOMIC DNA]</scope>
    <source>
        <strain evidence="3 4">K13G38</strain>
    </source>
</reference>
<dbReference type="Gene3D" id="3.30.470.20">
    <property type="entry name" value="ATP-grasp fold, B domain"/>
    <property type="match status" value="2"/>
</dbReference>
<organism evidence="3 4">
    <name type="scientific">Amycolatopsis acididurans</name>
    <dbReference type="NCBI Taxonomy" id="2724524"/>
    <lineage>
        <taxon>Bacteria</taxon>
        <taxon>Bacillati</taxon>
        <taxon>Actinomycetota</taxon>
        <taxon>Actinomycetes</taxon>
        <taxon>Pseudonocardiales</taxon>
        <taxon>Pseudonocardiaceae</taxon>
        <taxon>Amycolatopsis</taxon>
    </lineage>
</organism>
<dbReference type="InterPro" id="IPR011761">
    <property type="entry name" value="ATP-grasp"/>
</dbReference>
<proteinExistence type="predicted"/>
<feature type="domain" description="ATP-grasp" evidence="2">
    <location>
        <begin position="111"/>
        <end position="303"/>
    </location>
</feature>
<evidence type="ECO:0000313" key="3">
    <source>
        <dbReference type="EMBL" id="NKQ56054.1"/>
    </source>
</evidence>
<name>A0ABX1J8Q9_9PSEU</name>
<protein>
    <submittedName>
        <fullName evidence="3">Carboxylate--amine ligase</fullName>
    </submittedName>
</protein>
<evidence type="ECO:0000313" key="4">
    <source>
        <dbReference type="Proteomes" id="UP000715441"/>
    </source>
</evidence>
<dbReference type="SUPFAM" id="SSF56059">
    <property type="entry name" value="Glutathione synthetase ATP-binding domain-like"/>
    <property type="match status" value="1"/>
</dbReference>
<sequence length="394" mass="43817">MHHGGLGAIRTLGRAGIAVYGVHEHSWAPAAHSRYLRDRWVWPPGVTGTGQRLAALRELAARIGRRAVLVPTDDAAAIFLAEHGDRLREMFAFPSPPPELPRLVAEKHSLTELCRRLDIACPETWLPGSPEELTTFAARVGFPLVAKAIGQWRAPGGLKGTRIVRTPAELDRIAAAAAAAPVELIWQEFVPGGEGSDWFFHGYCDANSRCRPAFTGLKRRSYPAHAGLTSFGVAMPNGRLREAAVALLAKLEYQGIVDLDFRYDAREDQYELLDFNPRLGAQFRLFRDTAGVDVVLAQYLDLTGQRVEEHEQVSGRAFVTENYDPIAALAYWRRGELDLRSWVGSLRTVEETAWFARDDLRPFGLMCLRMGWRAMTRRRTSSGGRTRAEGDDDG</sequence>
<keyword evidence="3" id="KW-0436">Ligase</keyword>
<dbReference type="Proteomes" id="UP000715441">
    <property type="component" value="Unassembled WGS sequence"/>
</dbReference>
<evidence type="ECO:0000259" key="2">
    <source>
        <dbReference type="PROSITE" id="PS50975"/>
    </source>
</evidence>
<keyword evidence="1" id="KW-0067">ATP-binding</keyword>
<evidence type="ECO:0000256" key="1">
    <source>
        <dbReference type="PROSITE-ProRule" id="PRU00409"/>
    </source>
</evidence>
<keyword evidence="4" id="KW-1185">Reference proteome</keyword>
<dbReference type="GO" id="GO:0016874">
    <property type="term" value="F:ligase activity"/>
    <property type="evidence" value="ECO:0007669"/>
    <property type="project" value="UniProtKB-KW"/>
</dbReference>
<accession>A0ABX1J8Q9</accession>
<keyword evidence="1" id="KW-0547">Nucleotide-binding</keyword>
<dbReference type="EMBL" id="JAAXLS010000019">
    <property type="protein sequence ID" value="NKQ56054.1"/>
    <property type="molecule type" value="Genomic_DNA"/>
</dbReference>
<comment type="caution">
    <text evidence="3">The sequence shown here is derived from an EMBL/GenBank/DDBJ whole genome shotgun (WGS) entry which is preliminary data.</text>
</comment>